<dbReference type="EMBL" id="ML996093">
    <property type="protein sequence ID" value="KAF2148462.1"/>
    <property type="molecule type" value="Genomic_DNA"/>
</dbReference>
<comment type="caution">
    <text evidence="5">The sequence shown here is derived from an EMBL/GenBank/DDBJ whole genome shotgun (WGS) entry which is preliminary data.</text>
</comment>
<dbReference type="GO" id="GO:0017005">
    <property type="term" value="F:3'-tyrosyl-DNA phosphodiesterase activity"/>
    <property type="evidence" value="ECO:0007669"/>
    <property type="project" value="TreeGrafter"/>
</dbReference>
<feature type="compositionally biased region" description="Basic and acidic residues" evidence="4">
    <location>
        <begin position="714"/>
        <end position="724"/>
    </location>
</feature>
<dbReference type="CDD" id="cd09122">
    <property type="entry name" value="PLDc_Tdp1_1"/>
    <property type="match status" value="1"/>
</dbReference>
<gene>
    <name evidence="5" type="ORF">K461DRAFT_282924</name>
</gene>
<dbReference type="SMART" id="SM00726">
    <property type="entry name" value="UIM"/>
    <property type="match status" value="2"/>
</dbReference>
<name>A0A9P4IR03_9PEZI</name>
<evidence type="ECO:0000256" key="3">
    <source>
        <dbReference type="PIRSR" id="PIRSR610347-3"/>
    </source>
</evidence>
<feature type="binding site" evidence="2">
    <location>
        <position position="402"/>
    </location>
    <ligand>
        <name>substrate</name>
    </ligand>
</feature>
<dbReference type="Gene3D" id="3.30.870.10">
    <property type="entry name" value="Endonuclease Chain A"/>
    <property type="match status" value="2"/>
</dbReference>
<dbReference type="Pfam" id="PF02809">
    <property type="entry name" value="UIM"/>
    <property type="match status" value="2"/>
</dbReference>
<feature type="site" description="Interaction with DNA" evidence="3">
    <location>
        <position position="666"/>
    </location>
</feature>
<dbReference type="AlphaFoldDB" id="A0A9P4IR03"/>
<feature type="region of interest" description="Disordered" evidence="4">
    <location>
        <begin position="218"/>
        <end position="298"/>
    </location>
</feature>
<dbReference type="GO" id="GO:0003690">
    <property type="term" value="F:double-stranded DNA binding"/>
    <property type="evidence" value="ECO:0007669"/>
    <property type="project" value="TreeGrafter"/>
</dbReference>
<dbReference type="PROSITE" id="PS50330">
    <property type="entry name" value="UIM"/>
    <property type="match status" value="1"/>
</dbReference>
<reference evidence="5" key="1">
    <citation type="journal article" date="2020" name="Stud. Mycol.">
        <title>101 Dothideomycetes genomes: a test case for predicting lifestyles and emergence of pathogens.</title>
        <authorList>
            <person name="Haridas S."/>
            <person name="Albert R."/>
            <person name="Binder M."/>
            <person name="Bloem J."/>
            <person name="Labutti K."/>
            <person name="Salamov A."/>
            <person name="Andreopoulos B."/>
            <person name="Baker S."/>
            <person name="Barry K."/>
            <person name="Bills G."/>
            <person name="Bluhm B."/>
            <person name="Cannon C."/>
            <person name="Castanera R."/>
            <person name="Culley D."/>
            <person name="Daum C."/>
            <person name="Ezra D."/>
            <person name="Gonzalez J."/>
            <person name="Henrissat B."/>
            <person name="Kuo A."/>
            <person name="Liang C."/>
            <person name="Lipzen A."/>
            <person name="Lutzoni F."/>
            <person name="Magnuson J."/>
            <person name="Mondo S."/>
            <person name="Nolan M."/>
            <person name="Ohm R."/>
            <person name="Pangilinan J."/>
            <person name="Park H.-J."/>
            <person name="Ramirez L."/>
            <person name="Alfaro M."/>
            <person name="Sun H."/>
            <person name="Tritt A."/>
            <person name="Yoshinaga Y."/>
            <person name="Zwiers L.-H."/>
            <person name="Turgeon B."/>
            <person name="Goodwin S."/>
            <person name="Spatafora J."/>
            <person name="Crous P."/>
            <person name="Grigoriev I."/>
        </authorList>
    </citation>
    <scope>NUCLEOTIDE SEQUENCE</scope>
    <source>
        <strain evidence="5">CBS 260.36</strain>
    </source>
</reference>
<feature type="region of interest" description="Disordered" evidence="4">
    <location>
        <begin position="714"/>
        <end position="736"/>
    </location>
</feature>
<dbReference type="GO" id="GO:0005634">
    <property type="term" value="C:nucleus"/>
    <property type="evidence" value="ECO:0007669"/>
    <property type="project" value="InterPro"/>
</dbReference>
<evidence type="ECO:0000313" key="5">
    <source>
        <dbReference type="EMBL" id="KAF2148462.1"/>
    </source>
</evidence>
<dbReference type="GO" id="GO:0003697">
    <property type="term" value="F:single-stranded DNA binding"/>
    <property type="evidence" value="ECO:0007669"/>
    <property type="project" value="TreeGrafter"/>
</dbReference>
<dbReference type="OrthoDB" id="47785at2759"/>
<sequence>MLSPGIPRLIVPNFVTGIRFNKSALYVKRILRPGNSANAQRSIKSWSLAAGSGPHRYTNGITAPTCDTSRCHRSSSSSWFYPAYWDSSQIIVSHLSLATWRPAVRMDDSDEDLKRAIALSLGSEAVQSPRANEPILIEDSDDEDMKRAIALSLQAHEPVGDSTEPIDLVEEQSPKRVHQECATPIDNDIPVTGCGPTGLMGLDRRAMEQERLARLAARTTKRAREISPPALSRPAKVTRVSSTSGHVSTPPGSSRQRNISPAQQTQAVLGQSAANPKATGADTITASSESMHHPVSDGRISYPEGRLFKTWAFGHARTGAEIKIEEVLERRTLKTALLSSYQFDFEWLFTKIDTQRTNFQFVCSEKRVERRVELQGELESLGPNVKVCLPALEGGAYCMHSKLMLLFHPDKLRVAIPSANLVPYDWGESGIMENTVWIIDLPRLQEGHAYKPAPFAEELKYFLKKQGLAPAILNGLDNFDWACTTPYAFIHSIPQPTFGLDLPRTGLTGLSTAVRRLGLSSTDTQIDMAASSIGSLTTKQLSLLAAAAAGSLTTFPQPDGSVTTVPSIPDLDLDRFRIYYPSLSYVQSSTGGTPSGGTIWLKRSAYTKATFPKVVFREFTSTRRGLLSHSKLIFVRGMAAASNENGRGEGRGQEVAFLYAGSANASEAAWGGLGVESKGTRRGEVRITARNWEAGVLIPVVTPGVEGGRRKGVKFEDERNDENGGGKAKGKGKANLEEKGTVPSFEVFRDVIDGPFVVPAPKLTGEPWYCEEHVYNRR</sequence>
<dbReference type="Pfam" id="PF06087">
    <property type="entry name" value="Tyr-DNA_phospho"/>
    <property type="match status" value="1"/>
</dbReference>
<protein>
    <submittedName>
        <fullName evidence="5">Phospholipase D/nuclease</fullName>
    </submittedName>
</protein>
<feature type="active site" description="Nucleophile" evidence="1">
    <location>
        <position position="400"/>
    </location>
</feature>
<feature type="active site" description="Proton donor/acceptor" evidence="1">
    <location>
        <position position="629"/>
    </location>
</feature>
<dbReference type="InterPro" id="IPR003903">
    <property type="entry name" value="UIM_dom"/>
</dbReference>
<dbReference type="SUPFAM" id="SSF56024">
    <property type="entry name" value="Phospholipase D/nuclease"/>
    <property type="match status" value="2"/>
</dbReference>
<dbReference type="GO" id="GO:0006281">
    <property type="term" value="P:DNA repair"/>
    <property type="evidence" value="ECO:0007669"/>
    <property type="project" value="InterPro"/>
</dbReference>
<feature type="compositionally biased region" description="Polar residues" evidence="4">
    <location>
        <begin position="239"/>
        <end position="274"/>
    </location>
</feature>
<dbReference type="Proteomes" id="UP000799439">
    <property type="component" value="Unassembled WGS sequence"/>
</dbReference>
<keyword evidence="6" id="KW-1185">Reference proteome</keyword>
<evidence type="ECO:0000256" key="4">
    <source>
        <dbReference type="SAM" id="MobiDB-lite"/>
    </source>
</evidence>
<accession>A0A9P4IR03</accession>
<evidence type="ECO:0000313" key="6">
    <source>
        <dbReference type="Proteomes" id="UP000799439"/>
    </source>
</evidence>
<evidence type="ECO:0000256" key="2">
    <source>
        <dbReference type="PIRSR" id="PIRSR610347-2"/>
    </source>
</evidence>
<evidence type="ECO:0000256" key="1">
    <source>
        <dbReference type="PIRSR" id="PIRSR610347-1"/>
    </source>
</evidence>
<organism evidence="5 6">
    <name type="scientific">Myriangium duriaei CBS 260.36</name>
    <dbReference type="NCBI Taxonomy" id="1168546"/>
    <lineage>
        <taxon>Eukaryota</taxon>
        <taxon>Fungi</taxon>
        <taxon>Dikarya</taxon>
        <taxon>Ascomycota</taxon>
        <taxon>Pezizomycotina</taxon>
        <taxon>Dothideomycetes</taxon>
        <taxon>Dothideomycetidae</taxon>
        <taxon>Myriangiales</taxon>
        <taxon>Myriangiaceae</taxon>
        <taxon>Myriangium</taxon>
    </lineage>
</organism>
<feature type="binding site" evidence="2">
    <location>
        <position position="631"/>
    </location>
    <ligand>
        <name>substrate</name>
    </ligand>
</feature>
<dbReference type="InterPro" id="IPR010347">
    <property type="entry name" value="Tdp1"/>
</dbReference>
<dbReference type="Gene3D" id="6.10.140.100">
    <property type="match status" value="1"/>
</dbReference>
<proteinExistence type="predicted"/>
<dbReference type="PANTHER" id="PTHR12415">
    <property type="entry name" value="TYROSYL-DNA PHOSPHODIESTERASE 1"/>
    <property type="match status" value="1"/>
</dbReference>
<dbReference type="PANTHER" id="PTHR12415:SF4">
    <property type="entry name" value="TYROSYL-DNA PHOSPHODIESTERASE DOMAIN-CONTAINING PROTEIN"/>
    <property type="match status" value="1"/>
</dbReference>